<sequence length="50" mass="5808">MDKWEFYKDAAGKWRWRRIAPNGKVVGSSSESYNNKSDCEANARRNGWKG</sequence>
<evidence type="ECO:0000256" key="1">
    <source>
        <dbReference type="SAM" id="MobiDB-lite"/>
    </source>
</evidence>
<protein>
    <recommendedName>
        <fullName evidence="2">DUF1508 domain-containing protein</fullName>
    </recommendedName>
</protein>
<feature type="domain" description="DUF1508" evidence="2">
    <location>
        <begin position="9"/>
        <end position="40"/>
    </location>
</feature>
<proteinExistence type="predicted"/>
<dbReference type="Gene3D" id="3.30.160.160">
    <property type="entry name" value="YegP-like"/>
    <property type="match status" value="1"/>
</dbReference>
<dbReference type="AlphaFoldDB" id="E1YC17"/>
<dbReference type="SUPFAM" id="SSF160113">
    <property type="entry name" value="YegP-like"/>
    <property type="match status" value="1"/>
</dbReference>
<dbReference type="Pfam" id="PF07411">
    <property type="entry name" value="DUF1508"/>
    <property type="match status" value="1"/>
</dbReference>
<dbReference type="InterPro" id="IPR010879">
    <property type="entry name" value="DUF1508"/>
</dbReference>
<dbReference type="InterPro" id="IPR036913">
    <property type="entry name" value="YegP-like_sf"/>
</dbReference>
<reference evidence="3" key="1">
    <citation type="journal article" date="2011" name="Environ. Microbiol.">
        <title>Genomic insights into the metabolic potential of the polycyclic aromatic hydrocarbon degrading sulfate-reducing Deltaproteobacterium N47.</title>
        <authorList>
            <person name="Bergmann F."/>
            <person name="Selesi D."/>
            <person name="Weinmaier T."/>
            <person name="Tischler P."/>
            <person name="Rattei T."/>
            <person name="Meckenstock R.U."/>
        </authorList>
    </citation>
    <scope>NUCLEOTIDE SEQUENCE</scope>
</reference>
<feature type="region of interest" description="Disordered" evidence="1">
    <location>
        <begin position="24"/>
        <end position="50"/>
    </location>
</feature>
<gene>
    <name evidence="3" type="ORF">N47_G34350</name>
</gene>
<evidence type="ECO:0000313" key="3">
    <source>
        <dbReference type="EMBL" id="CBX28111.1"/>
    </source>
</evidence>
<feature type="compositionally biased region" description="Polar residues" evidence="1">
    <location>
        <begin position="27"/>
        <end position="36"/>
    </location>
</feature>
<organism evidence="3">
    <name type="scientific">uncultured Desulfobacterium sp</name>
    <dbReference type="NCBI Taxonomy" id="201089"/>
    <lineage>
        <taxon>Bacteria</taxon>
        <taxon>Pseudomonadati</taxon>
        <taxon>Thermodesulfobacteriota</taxon>
        <taxon>Desulfobacteria</taxon>
        <taxon>Desulfobacterales</taxon>
        <taxon>Desulfobacteriaceae</taxon>
        <taxon>Desulfobacterium</taxon>
        <taxon>environmental samples</taxon>
    </lineage>
</organism>
<name>E1YC17_9BACT</name>
<dbReference type="EMBL" id="FR695868">
    <property type="protein sequence ID" value="CBX28111.1"/>
    <property type="molecule type" value="Genomic_DNA"/>
</dbReference>
<evidence type="ECO:0000259" key="2">
    <source>
        <dbReference type="Pfam" id="PF07411"/>
    </source>
</evidence>
<accession>E1YC17</accession>